<sequence>MVEKVLLTSGQTGGAPMHQEYEGQRLLLQDTTAHCCPIPHNEDSSRGPAAESSPEEQGAWESQEAE</sequence>
<dbReference type="AlphaFoldDB" id="A0AAV3Z863"/>
<keyword evidence="3" id="KW-1185">Reference proteome</keyword>
<feature type="region of interest" description="Disordered" evidence="1">
    <location>
        <begin position="35"/>
        <end position="66"/>
    </location>
</feature>
<accession>A0AAV3Z863</accession>
<evidence type="ECO:0000313" key="2">
    <source>
        <dbReference type="EMBL" id="GFN90759.1"/>
    </source>
</evidence>
<comment type="caution">
    <text evidence="2">The sequence shown here is derived from an EMBL/GenBank/DDBJ whole genome shotgun (WGS) entry which is preliminary data.</text>
</comment>
<dbReference type="Proteomes" id="UP000735302">
    <property type="component" value="Unassembled WGS sequence"/>
</dbReference>
<protein>
    <submittedName>
        <fullName evidence="2">Uncharacterized protein</fullName>
    </submittedName>
</protein>
<evidence type="ECO:0000313" key="3">
    <source>
        <dbReference type="Proteomes" id="UP000735302"/>
    </source>
</evidence>
<organism evidence="2 3">
    <name type="scientific">Plakobranchus ocellatus</name>
    <dbReference type="NCBI Taxonomy" id="259542"/>
    <lineage>
        <taxon>Eukaryota</taxon>
        <taxon>Metazoa</taxon>
        <taxon>Spiralia</taxon>
        <taxon>Lophotrochozoa</taxon>
        <taxon>Mollusca</taxon>
        <taxon>Gastropoda</taxon>
        <taxon>Heterobranchia</taxon>
        <taxon>Euthyneura</taxon>
        <taxon>Panpulmonata</taxon>
        <taxon>Sacoglossa</taxon>
        <taxon>Placobranchoidea</taxon>
        <taxon>Plakobranchidae</taxon>
        <taxon>Plakobranchus</taxon>
    </lineage>
</organism>
<reference evidence="2 3" key="1">
    <citation type="journal article" date="2021" name="Elife">
        <title>Chloroplast acquisition without the gene transfer in kleptoplastic sea slugs, Plakobranchus ocellatus.</title>
        <authorList>
            <person name="Maeda T."/>
            <person name="Takahashi S."/>
            <person name="Yoshida T."/>
            <person name="Shimamura S."/>
            <person name="Takaki Y."/>
            <person name="Nagai Y."/>
            <person name="Toyoda A."/>
            <person name="Suzuki Y."/>
            <person name="Arimoto A."/>
            <person name="Ishii H."/>
            <person name="Satoh N."/>
            <person name="Nishiyama T."/>
            <person name="Hasebe M."/>
            <person name="Maruyama T."/>
            <person name="Minagawa J."/>
            <person name="Obokata J."/>
            <person name="Shigenobu S."/>
        </authorList>
    </citation>
    <scope>NUCLEOTIDE SEQUENCE [LARGE SCALE GENOMIC DNA]</scope>
</reference>
<proteinExistence type="predicted"/>
<gene>
    <name evidence="2" type="ORF">PoB_001726500</name>
</gene>
<evidence type="ECO:0000256" key="1">
    <source>
        <dbReference type="SAM" id="MobiDB-lite"/>
    </source>
</evidence>
<dbReference type="EMBL" id="BLXT01002056">
    <property type="protein sequence ID" value="GFN90759.1"/>
    <property type="molecule type" value="Genomic_DNA"/>
</dbReference>
<name>A0AAV3Z863_9GAST</name>